<dbReference type="EMBL" id="JACOFZ010000009">
    <property type="protein sequence ID" value="MBC3882996.1"/>
    <property type="molecule type" value="Genomic_DNA"/>
</dbReference>
<dbReference type="NCBIfam" id="TIGR02098">
    <property type="entry name" value="MJ0042_CXXC"/>
    <property type="match status" value="1"/>
</dbReference>
<feature type="compositionally biased region" description="Polar residues" evidence="1">
    <location>
        <begin position="337"/>
        <end position="363"/>
    </location>
</feature>
<organism evidence="4 5">
    <name type="scientific">Undibacterium nitidum</name>
    <dbReference type="NCBI Taxonomy" id="2762298"/>
    <lineage>
        <taxon>Bacteria</taxon>
        <taxon>Pseudomonadati</taxon>
        <taxon>Pseudomonadota</taxon>
        <taxon>Betaproteobacteria</taxon>
        <taxon>Burkholderiales</taxon>
        <taxon>Oxalobacteraceae</taxon>
        <taxon>Undibacterium</taxon>
    </lineage>
</organism>
<keyword evidence="5" id="KW-1185">Reference proteome</keyword>
<protein>
    <submittedName>
        <fullName evidence="4">Zinc-ribbon domain-containing protein</fullName>
    </submittedName>
</protein>
<feature type="compositionally biased region" description="Polar residues" evidence="1">
    <location>
        <begin position="56"/>
        <end position="76"/>
    </location>
</feature>
<feature type="region of interest" description="Disordered" evidence="1">
    <location>
        <begin position="45"/>
        <end position="76"/>
    </location>
</feature>
<dbReference type="InterPro" id="IPR021834">
    <property type="entry name" value="DUF3426"/>
</dbReference>
<feature type="transmembrane region" description="Helical" evidence="2">
    <location>
        <begin position="396"/>
        <end position="418"/>
    </location>
</feature>
<evidence type="ECO:0000313" key="4">
    <source>
        <dbReference type="EMBL" id="MBC3882996.1"/>
    </source>
</evidence>
<keyword evidence="2" id="KW-0812">Transmembrane</keyword>
<feature type="compositionally biased region" description="Polar residues" evidence="1">
    <location>
        <begin position="105"/>
        <end position="152"/>
    </location>
</feature>
<feature type="region of interest" description="Disordered" evidence="1">
    <location>
        <begin position="89"/>
        <end position="157"/>
    </location>
</feature>
<dbReference type="Proteomes" id="UP000627446">
    <property type="component" value="Unassembled WGS sequence"/>
</dbReference>
<dbReference type="Pfam" id="PF13719">
    <property type="entry name" value="Zn_ribbon_5"/>
    <property type="match status" value="1"/>
</dbReference>
<feature type="region of interest" description="Disordered" evidence="1">
    <location>
        <begin position="337"/>
        <end position="378"/>
    </location>
</feature>
<proteinExistence type="predicted"/>
<dbReference type="InterPro" id="IPR011723">
    <property type="entry name" value="Znf/thioredoxin_put"/>
</dbReference>
<dbReference type="RefSeq" id="WP_186917621.1">
    <property type="nucleotide sequence ID" value="NZ_JACOFZ010000009.1"/>
</dbReference>
<name>A0A923HRZ2_9BURK</name>
<accession>A0A923HRZ2</accession>
<feature type="region of interest" description="Disordered" evidence="1">
    <location>
        <begin position="225"/>
        <end position="263"/>
    </location>
</feature>
<reference evidence="4" key="1">
    <citation type="submission" date="2020-08" db="EMBL/GenBank/DDBJ databases">
        <title>Novel species isolated from subtropical streams in China.</title>
        <authorList>
            <person name="Lu H."/>
        </authorList>
    </citation>
    <scope>NUCLEOTIDE SEQUENCE</scope>
    <source>
        <strain evidence="4">LX22W</strain>
    </source>
</reference>
<keyword evidence="2" id="KW-0472">Membrane</keyword>
<evidence type="ECO:0000256" key="2">
    <source>
        <dbReference type="SAM" id="Phobius"/>
    </source>
</evidence>
<evidence type="ECO:0000313" key="5">
    <source>
        <dbReference type="Proteomes" id="UP000627446"/>
    </source>
</evidence>
<sequence>MALATQCPHCYTSFRVANDQLKLHAGMVRCGACKQTFNGIEHLLEPGEEPRKPPTSIDSSLASQDETNSRQTTALYSDSSASIIDVTTEKEENKHEQAFSAATEGEQNVTTDKQSATESLTDDSLNFEDVSSSETPLSEYSESFTPDINSPENTHREQDLFSESETVEVAPTEVNETAIEPPPTQQELDDIALFQEKLASFSPQIELPESSSFAADDDQHFAEQASSQLETIDQEPDSAESNDLGTNHQDTAEPIEETPPIRKQASLTASLDFELSDGERSWNEQIAQANQLELQTQAAIVDGDESKYSKHEQVFSDATILEEELEQDLHQLLSQTPTAQMKSEAISTKPATAFQSEPTVSTTDPEPEPELNENEDEQPEFMLQAEKARRYSKLKLASLLLGITVLLATASAQGIYFFRSGIAAHFPQTKPWLVQMCQRLNCQIMLPTQIDMITVDSTELLNLHQDPHIHSLALQLQNKSTMTQAWPMVELILKDSRGKTVLQRIFRPEEYLENKAQVAKGIAANSDSSVKVHFELTTMKAAGYAVTVFYP</sequence>
<evidence type="ECO:0000256" key="1">
    <source>
        <dbReference type="SAM" id="MobiDB-lite"/>
    </source>
</evidence>
<dbReference type="AlphaFoldDB" id="A0A923HRZ2"/>
<keyword evidence="2" id="KW-1133">Transmembrane helix</keyword>
<feature type="domain" description="Zinc finger/thioredoxin putative" evidence="3">
    <location>
        <begin position="3"/>
        <end position="37"/>
    </location>
</feature>
<evidence type="ECO:0000259" key="3">
    <source>
        <dbReference type="Pfam" id="PF13719"/>
    </source>
</evidence>
<dbReference type="Pfam" id="PF11906">
    <property type="entry name" value="DUF3426"/>
    <property type="match status" value="1"/>
</dbReference>
<feature type="compositionally biased region" description="Acidic residues" evidence="1">
    <location>
        <begin position="365"/>
        <end position="378"/>
    </location>
</feature>
<comment type="caution">
    <text evidence="4">The sequence shown here is derived from an EMBL/GenBank/DDBJ whole genome shotgun (WGS) entry which is preliminary data.</text>
</comment>
<gene>
    <name evidence="4" type="ORF">H8K36_16505</name>
</gene>